<evidence type="ECO:0000313" key="2">
    <source>
        <dbReference type="EMBL" id="XBH02005.1"/>
    </source>
</evidence>
<evidence type="ECO:0008006" key="3">
    <source>
        <dbReference type="Google" id="ProtNLM"/>
    </source>
</evidence>
<protein>
    <recommendedName>
        <fullName evidence="3">HemN C-terminal domain-containing protein</fullName>
    </recommendedName>
</protein>
<proteinExistence type="predicted"/>
<organism evidence="2">
    <name type="scientific">Singulisphaera sp. Ch08</name>
    <dbReference type="NCBI Taxonomy" id="3120278"/>
    <lineage>
        <taxon>Bacteria</taxon>
        <taxon>Pseudomonadati</taxon>
        <taxon>Planctomycetota</taxon>
        <taxon>Planctomycetia</taxon>
        <taxon>Isosphaerales</taxon>
        <taxon>Isosphaeraceae</taxon>
        <taxon>Singulisphaera</taxon>
    </lineage>
</organism>
<dbReference type="RefSeq" id="WP_406694749.1">
    <property type="nucleotide sequence ID" value="NZ_CP155447.1"/>
</dbReference>
<name>A0AAU7CA43_9BACT</name>
<dbReference type="EMBL" id="CP155447">
    <property type="protein sequence ID" value="XBH02005.1"/>
    <property type="molecule type" value="Genomic_DNA"/>
</dbReference>
<accession>A0AAU7CA43</accession>
<dbReference type="SUPFAM" id="SSF102114">
    <property type="entry name" value="Radical SAM enzymes"/>
    <property type="match status" value="1"/>
</dbReference>
<dbReference type="InterPro" id="IPR058240">
    <property type="entry name" value="rSAM_sf"/>
</dbReference>
<evidence type="ECO:0000256" key="1">
    <source>
        <dbReference type="SAM" id="MobiDB-lite"/>
    </source>
</evidence>
<dbReference type="AlphaFoldDB" id="A0AAU7CA43"/>
<feature type="region of interest" description="Disordered" evidence="1">
    <location>
        <begin position="132"/>
        <end position="152"/>
    </location>
</feature>
<reference evidence="2" key="1">
    <citation type="submission" date="2024-05" db="EMBL/GenBank/DDBJ databases">
        <title>Planctomycetes of the genus Singulisphaera possess chitinolytic capabilities.</title>
        <authorList>
            <person name="Ivanova A."/>
        </authorList>
    </citation>
    <scope>NUCLEOTIDE SEQUENCE</scope>
    <source>
        <strain evidence="2">Ch08T</strain>
    </source>
</reference>
<gene>
    <name evidence="2" type="ORF">V5E97_27220</name>
</gene>
<feature type="compositionally biased region" description="Polar residues" evidence="1">
    <location>
        <begin position="143"/>
        <end position="152"/>
    </location>
</feature>
<sequence>MIGLGPTGISFAGSGQTALKVINPDSASGYIEAVSRGGATCWDRAFAYAPRDLRIFHLTRVLAALRIDRHKYQNFSSSDPFHDFPQEFKALEREGLMHVSDDTIEPTGIGMFYADSIAGLLSWNQVQNFRNRQGQREAPNAGLANSNTLSHI</sequence>